<dbReference type="InterPro" id="IPR047718">
    <property type="entry name" value="RsbA-like_anti_sig"/>
</dbReference>
<dbReference type="SUPFAM" id="SSF55874">
    <property type="entry name" value="ATPase domain of HSP90 chaperone/DNA topoisomerase II/histidine kinase"/>
    <property type="match status" value="1"/>
</dbReference>
<dbReference type="InterPro" id="IPR036890">
    <property type="entry name" value="HATPase_C_sf"/>
</dbReference>
<name>A0ABP8Q5Q2_9ACTN</name>
<keyword evidence="1" id="KW-0723">Serine/threonine-protein kinase</keyword>
<dbReference type="Pfam" id="PF14417">
    <property type="entry name" value="MEDS"/>
    <property type="match status" value="1"/>
</dbReference>
<evidence type="ECO:0000313" key="4">
    <source>
        <dbReference type="EMBL" id="GAA4498034.1"/>
    </source>
</evidence>
<proteinExistence type="predicted"/>
<dbReference type="InterPro" id="IPR025847">
    <property type="entry name" value="MEDS_domain"/>
</dbReference>
<feature type="domain" description="Histidine kinase/HSP90-like ATPase" evidence="2">
    <location>
        <begin position="207"/>
        <end position="315"/>
    </location>
</feature>
<accession>A0ABP8Q5Q2</accession>
<reference evidence="5" key="1">
    <citation type="journal article" date="2019" name="Int. J. Syst. Evol. Microbiol.">
        <title>The Global Catalogue of Microorganisms (GCM) 10K type strain sequencing project: providing services to taxonomists for standard genome sequencing and annotation.</title>
        <authorList>
            <consortium name="The Broad Institute Genomics Platform"/>
            <consortium name="The Broad Institute Genome Sequencing Center for Infectious Disease"/>
            <person name="Wu L."/>
            <person name="Ma J."/>
        </authorList>
    </citation>
    <scope>NUCLEOTIDE SEQUENCE [LARGE SCALE GENOMIC DNA]</scope>
    <source>
        <strain evidence="5">JCM 17933</strain>
    </source>
</reference>
<protein>
    <submittedName>
        <fullName evidence="4">Sensor histidine kinase</fullName>
    </submittedName>
</protein>
<feature type="domain" description="MEDS" evidence="3">
    <location>
        <begin position="17"/>
        <end position="160"/>
    </location>
</feature>
<dbReference type="Proteomes" id="UP001500503">
    <property type="component" value="Unassembled WGS sequence"/>
</dbReference>
<dbReference type="Pfam" id="PF13581">
    <property type="entry name" value="HATPase_c_2"/>
    <property type="match status" value="1"/>
</dbReference>
<dbReference type="InterPro" id="IPR050267">
    <property type="entry name" value="Anti-sigma-factor_SerPK"/>
</dbReference>
<dbReference type="PANTHER" id="PTHR35526:SF3">
    <property type="entry name" value="ANTI-SIGMA-F FACTOR RSBW"/>
    <property type="match status" value="1"/>
</dbReference>
<dbReference type="EMBL" id="BAABHF010000023">
    <property type="protein sequence ID" value="GAA4498034.1"/>
    <property type="molecule type" value="Genomic_DNA"/>
</dbReference>
<dbReference type="PANTHER" id="PTHR35526">
    <property type="entry name" value="ANTI-SIGMA-F FACTOR RSBW-RELATED"/>
    <property type="match status" value="1"/>
</dbReference>
<dbReference type="CDD" id="cd16936">
    <property type="entry name" value="HATPase_RsbW-like"/>
    <property type="match status" value="1"/>
</dbReference>
<comment type="caution">
    <text evidence="4">The sequence shown here is derived from an EMBL/GenBank/DDBJ whole genome shotgun (WGS) entry which is preliminary data.</text>
</comment>
<gene>
    <name evidence="4" type="ORF">GCM10023191_042510</name>
</gene>
<evidence type="ECO:0000313" key="5">
    <source>
        <dbReference type="Proteomes" id="UP001500503"/>
    </source>
</evidence>
<dbReference type="NCBIfam" id="NF041045">
    <property type="entry name" value="RsbA_anti_sig"/>
    <property type="match status" value="1"/>
</dbReference>
<keyword evidence="5" id="KW-1185">Reference proteome</keyword>
<evidence type="ECO:0000259" key="2">
    <source>
        <dbReference type="Pfam" id="PF13581"/>
    </source>
</evidence>
<organism evidence="4 5">
    <name type="scientific">Actinoallomurus oryzae</name>
    <dbReference type="NCBI Taxonomy" id="502180"/>
    <lineage>
        <taxon>Bacteria</taxon>
        <taxon>Bacillati</taxon>
        <taxon>Actinomycetota</taxon>
        <taxon>Actinomycetes</taxon>
        <taxon>Streptosporangiales</taxon>
        <taxon>Thermomonosporaceae</taxon>
        <taxon>Actinoallomurus</taxon>
    </lineage>
</organism>
<keyword evidence="4" id="KW-0418">Kinase</keyword>
<dbReference type="GO" id="GO:0016301">
    <property type="term" value="F:kinase activity"/>
    <property type="evidence" value="ECO:0007669"/>
    <property type="project" value="UniProtKB-KW"/>
</dbReference>
<dbReference type="InterPro" id="IPR003594">
    <property type="entry name" value="HATPase_dom"/>
</dbReference>
<evidence type="ECO:0000256" key="1">
    <source>
        <dbReference type="ARBA" id="ARBA00022527"/>
    </source>
</evidence>
<sequence length="320" mass="34141">MVNTPLPAPEAAGPFHHPALFYRGQDQYLAATVPFVHAGLAAGEPVAAAVPEPNLTLLRKELTGDAAWVTLLDMGQAGRNPGRIIPAVLRAFADAHPGKRVRIIGEPIWPGRSDAEYPACLQHEALINHAFAGRHATILCPYDADRLGAQVLADAAATHPVLADAEGERPSGHYAADHVVQACNRPLPPPAGPDGPPRIAELPFDHSGLEAVRALVVRHARHAGLVADRALDAELAISELAANSLVHGGGAGTLRIWVEPFHLVCEVRDRGHIHDPLAGRRPVELTRPGGRGLLLVNHLADLVRIHTRPGGTTVRTYFLR</sequence>
<evidence type="ECO:0000259" key="3">
    <source>
        <dbReference type="Pfam" id="PF14417"/>
    </source>
</evidence>
<keyword evidence="4" id="KW-0808">Transferase</keyword>
<dbReference type="Gene3D" id="3.30.565.10">
    <property type="entry name" value="Histidine kinase-like ATPase, C-terminal domain"/>
    <property type="match status" value="1"/>
</dbReference>